<evidence type="ECO:0000313" key="4">
    <source>
        <dbReference type="EMBL" id="KAJ6846786.1"/>
    </source>
</evidence>
<dbReference type="InterPro" id="IPR000504">
    <property type="entry name" value="RRM_dom"/>
</dbReference>
<keyword evidence="5" id="KW-1185">Reference proteome</keyword>
<dbReference type="Proteomes" id="UP001140949">
    <property type="component" value="Unassembled WGS sequence"/>
</dbReference>
<evidence type="ECO:0000256" key="2">
    <source>
        <dbReference type="SAM" id="MobiDB-lite"/>
    </source>
</evidence>
<keyword evidence="1" id="KW-0694">RNA-binding</keyword>
<dbReference type="SUPFAM" id="SSF54928">
    <property type="entry name" value="RNA-binding domain, RBD"/>
    <property type="match status" value="2"/>
</dbReference>
<dbReference type="PROSITE" id="PS50102">
    <property type="entry name" value="RRM"/>
    <property type="match status" value="1"/>
</dbReference>
<gene>
    <name evidence="4" type="ORF">M6B38_283265</name>
</gene>
<accession>A0AAX6I0H6</accession>
<dbReference type="PANTHER" id="PTHR47871:SF2">
    <property type="entry name" value="OS03G0221300 PROTEIN"/>
    <property type="match status" value="1"/>
</dbReference>
<dbReference type="CDD" id="cd12254">
    <property type="entry name" value="RRM_hnRNPH_ESRPs_RBM12_like"/>
    <property type="match status" value="2"/>
</dbReference>
<comment type="caution">
    <text evidence="4">The sequence shown here is derived from an EMBL/GenBank/DDBJ whole genome shotgun (WGS) entry which is preliminary data.</text>
</comment>
<name>A0AAX6I0H6_IRIPA</name>
<organism evidence="4 5">
    <name type="scientific">Iris pallida</name>
    <name type="common">Sweet iris</name>
    <dbReference type="NCBI Taxonomy" id="29817"/>
    <lineage>
        <taxon>Eukaryota</taxon>
        <taxon>Viridiplantae</taxon>
        <taxon>Streptophyta</taxon>
        <taxon>Embryophyta</taxon>
        <taxon>Tracheophyta</taxon>
        <taxon>Spermatophyta</taxon>
        <taxon>Magnoliopsida</taxon>
        <taxon>Liliopsida</taxon>
        <taxon>Asparagales</taxon>
        <taxon>Iridaceae</taxon>
        <taxon>Iridoideae</taxon>
        <taxon>Irideae</taxon>
        <taxon>Iris</taxon>
    </lineage>
</organism>
<dbReference type="Pfam" id="PF00076">
    <property type="entry name" value="RRM_1"/>
    <property type="match status" value="1"/>
</dbReference>
<protein>
    <recommendedName>
        <fullName evidence="3">RRM domain-containing protein</fullName>
    </recommendedName>
</protein>
<reference evidence="4" key="2">
    <citation type="submission" date="2023-04" db="EMBL/GenBank/DDBJ databases">
        <authorList>
            <person name="Bruccoleri R.E."/>
            <person name="Oakeley E.J."/>
            <person name="Faust A.-M."/>
            <person name="Dessus-Babus S."/>
            <person name="Altorfer M."/>
            <person name="Burckhardt D."/>
            <person name="Oertli M."/>
            <person name="Naumann U."/>
            <person name="Petersen F."/>
            <person name="Wong J."/>
        </authorList>
    </citation>
    <scope>NUCLEOTIDE SEQUENCE</scope>
    <source>
        <strain evidence="4">GSM-AAB239-AS_SAM_17_03QT</strain>
        <tissue evidence="4">Leaf</tissue>
    </source>
</reference>
<dbReference type="EMBL" id="JANAVB010005597">
    <property type="protein sequence ID" value="KAJ6846786.1"/>
    <property type="molecule type" value="Genomic_DNA"/>
</dbReference>
<feature type="region of interest" description="Disordered" evidence="2">
    <location>
        <begin position="1"/>
        <end position="25"/>
    </location>
</feature>
<dbReference type="GO" id="GO:0003723">
    <property type="term" value="F:RNA binding"/>
    <property type="evidence" value="ECO:0007669"/>
    <property type="project" value="UniProtKB-UniRule"/>
</dbReference>
<evidence type="ECO:0000259" key="3">
    <source>
        <dbReference type="PROSITE" id="PS50102"/>
    </source>
</evidence>
<dbReference type="PANTHER" id="PTHR47871">
    <property type="entry name" value="NAC DOMAIN-CONTAINING PROTEIN 8"/>
    <property type="match status" value="1"/>
</dbReference>
<dbReference type="InterPro" id="IPR035979">
    <property type="entry name" value="RBD_domain_sf"/>
</dbReference>
<feature type="domain" description="RRM" evidence="3">
    <location>
        <begin position="190"/>
        <end position="267"/>
    </location>
</feature>
<dbReference type="SMART" id="SM00360">
    <property type="entry name" value="RRM"/>
    <property type="match status" value="2"/>
</dbReference>
<proteinExistence type="predicted"/>
<dbReference type="InterPro" id="IPR012677">
    <property type="entry name" value="Nucleotide-bd_a/b_plait_sf"/>
</dbReference>
<evidence type="ECO:0000313" key="5">
    <source>
        <dbReference type="Proteomes" id="UP001140949"/>
    </source>
</evidence>
<dbReference type="AlphaFoldDB" id="A0AAX6I0H6"/>
<dbReference type="Gene3D" id="3.30.70.330">
    <property type="match status" value="2"/>
</dbReference>
<evidence type="ECO:0000256" key="1">
    <source>
        <dbReference type="PROSITE-ProRule" id="PRU00176"/>
    </source>
</evidence>
<reference evidence="4" key="1">
    <citation type="journal article" date="2023" name="GigaByte">
        <title>Genome assembly of the bearded iris, Iris pallida Lam.</title>
        <authorList>
            <person name="Bruccoleri R.E."/>
            <person name="Oakeley E.J."/>
            <person name="Faust A.M.E."/>
            <person name="Altorfer M."/>
            <person name="Dessus-Babus S."/>
            <person name="Burckhardt D."/>
            <person name="Oertli M."/>
            <person name="Naumann U."/>
            <person name="Petersen F."/>
            <person name="Wong J."/>
        </authorList>
    </citation>
    <scope>NUCLEOTIDE SEQUENCE</scope>
    <source>
        <strain evidence="4">GSM-AAB239-AS_SAM_17_03QT</strain>
    </source>
</reference>
<sequence>MTTPRKRYFSSLATSSSSPNPFDASREYMDHSDVREFGFKRQQLLGSSSSYFGPSPSSSFMYSGSCAYAGQLPQFPVVRLRGLPFDCADSDILEFFNGLQILDILFVNKGGRFSGEAFCVMAHALQVDLAIQRNRQNMGRRYIEVFRSNKQEYYSAVAHEVSDTRGNSPRRSAPVARSNDDGKDLVEHTGVLRMRGLPYSAGKDDIMDFFKDYQLSEETVHIVLNSNGRPAGEAYVEFANAEDSKSAMGMDRMTLGSRYIELFPSTAKEMNQAISKANEVAFHDTEAEKINAHVGWRQPGDNDGLPTEESQKENTQLQFLLGHQQKGDSILAVGELRCSQPSCGIQVDPHLTDNAHLADDSLKKVMEDQTVKCQAYRQRGVASSKCDLLEHSILANHASQVMVGPSDYKQENFYREGLNSVHVPDMGAPQEYDSDQLDHLTLQERRNLILSSMNDAQHYCLDLKFSQDEGQPCTYDSSHTEDLKFSQDEGQPCTYDSIHTKDSVVIPERQRHGDPMSNLESIAKESSYRLQNVSSSSLLDKTKNANAFPADQTKSETQPANEGLLHDECYVHHAGHDARKSTASVFIGSPKSVILGEEFGSVNANLESRSSAFPATLVAVKAEPVGEIPVTCISESSDATPYSSNMSAPALPSSIAPSVLEENVCLDDPSSSRYKFHQKHKNGIRSSDEWGISDARQSFLDQRHVNENAHNPHSSLIISVFPLEVKAEPVEGSSINVIPEENIEELASSIVSADFREEHISGNCNASYQASDPKDSLCSSNGSQFSTTRFCSLGTVIPESSCLINCCAATGSIPEVDFGASNKLPDSVSPNCLERPKLECVENGLLDPCQTPPSTLPEHDVQRTVVKSECFDEVTTDVIDHIPLYLRMHTYKSISEPTLCNNIESSLPTPLSPLGNDLFNSDNVKEKRFSLRRKKKKTATDSVETALEEDAPGLLQFLLDRGITAEEIKLYGETEDDEPLQDSSEDSFKELETVMTKLFSEGPSFFKLALVRHVKGSKALYCLACLISLIEQARYLRFRHSPVEWGWCRDLQSFIFVFESHNRIVLERPEYGYATYFFELVATLPTDWQIKRLVTAMKLPCCSRSILLENKPLLVGVDLSEGEARVLEEYGWMRNSGIGTLLNFCDRVVHDKKNETYSLEWRGKIAKLLMRGHDSGRTVLSHPPKRAEQYFFDDNPELKLEPVFE</sequence>